<organism evidence="3 4">
    <name type="scientific">Marimonas arenosa</name>
    <dbReference type="NCBI Taxonomy" id="1795305"/>
    <lineage>
        <taxon>Bacteria</taxon>
        <taxon>Pseudomonadati</taxon>
        <taxon>Pseudomonadota</taxon>
        <taxon>Alphaproteobacteria</taxon>
        <taxon>Rhodobacterales</taxon>
        <taxon>Paracoccaceae</taxon>
        <taxon>Marimonas</taxon>
    </lineage>
</organism>
<evidence type="ECO:0000259" key="2">
    <source>
        <dbReference type="Pfam" id="PF04187"/>
    </source>
</evidence>
<accession>A0AAE4B6I0</accession>
<dbReference type="InterPro" id="IPR007314">
    <property type="entry name" value="Cofac_haem-bd_dom"/>
</dbReference>
<dbReference type="Pfam" id="PF04187">
    <property type="entry name" value="Cofac_haem_bdg"/>
    <property type="match status" value="1"/>
</dbReference>
<dbReference type="CDD" id="cd14727">
    <property type="entry name" value="ChanN-like"/>
    <property type="match status" value="1"/>
</dbReference>
<dbReference type="SUPFAM" id="SSF159501">
    <property type="entry name" value="EreA/ChaN-like"/>
    <property type="match status" value="1"/>
</dbReference>
<dbReference type="Proteomes" id="UP001226762">
    <property type="component" value="Unassembled WGS sequence"/>
</dbReference>
<comment type="caution">
    <text evidence="3">The sequence shown here is derived from an EMBL/GenBank/DDBJ whole genome shotgun (WGS) entry which is preliminary data.</text>
</comment>
<evidence type="ECO:0000313" key="3">
    <source>
        <dbReference type="EMBL" id="MDQ2092152.1"/>
    </source>
</evidence>
<evidence type="ECO:0000313" key="4">
    <source>
        <dbReference type="Proteomes" id="UP001226762"/>
    </source>
</evidence>
<sequence length="267" mass="28435">MGRILAALWLVTAGAVQAAELPSGMSEAEVVFLGEVHDNAEAHARQAELVAALAPTALVFEMLTPGLAERVTPELRGDETALGEALDWQHLGWPDFAMYYPIFAAAPQAAIYGAGVPREETRAAMETGVVENFGPDAEAYGLTEPLPESLQAVREQFQFEAHCEALPEEMLPGIVELQRLRDAVLARTAVAALRDTGGPVVVITGNGHARRDWGAPVYLARVSDAAVFSLGLVEPGGEDGAFDAVETVPEAERDDPCAMFENGKEAE</sequence>
<dbReference type="RefSeq" id="WP_306737454.1">
    <property type="nucleotide sequence ID" value="NZ_JANHAX010000007.1"/>
</dbReference>
<dbReference type="AlphaFoldDB" id="A0AAE4B6I0"/>
<reference evidence="3" key="1">
    <citation type="submission" date="2022-07" db="EMBL/GenBank/DDBJ databases">
        <authorList>
            <person name="Otstavnykh N."/>
            <person name="Isaeva M."/>
            <person name="Bystritskaya E."/>
        </authorList>
    </citation>
    <scope>NUCLEOTIDE SEQUENCE</scope>
    <source>
        <strain evidence="3">KCTC 52189</strain>
    </source>
</reference>
<feature type="chain" id="PRO_5041941973" evidence="1">
    <location>
        <begin position="19"/>
        <end position="267"/>
    </location>
</feature>
<name>A0AAE4B6I0_9RHOB</name>
<dbReference type="Gene3D" id="3.40.50.11550">
    <property type="match status" value="2"/>
</dbReference>
<proteinExistence type="predicted"/>
<evidence type="ECO:0000256" key="1">
    <source>
        <dbReference type="SAM" id="SignalP"/>
    </source>
</evidence>
<feature type="signal peptide" evidence="1">
    <location>
        <begin position="1"/>
        <end position="18"/>
    </location>
</feature>
<reference evidence="3" key="2">
    <citation type="submission" date="2023-02" db="EMBL/GenBank/DDBJ databases">
        <title>'Rhodoalgimonas zhirmunskyi' gen. nov., isolated from a red alga.</title>
        <authorList>
            <person name="Nedashkovskaya O.I."/>
            <person name="Otstavnykh N.Y."/>
            <person name="Bystritskaya E.P."/>
            <person name="Balabanova L.A."/>
            <person name="Isaeva M.P."/>
        </authorList>
    </citation>
    <scope>NUCLEOTIDE SEQUENCE</scope>
    <source>
        <strain evidence="3">KCTC 52189</strain>
    </source>
</reference>
<protein>
    <submittedName>
        <fullName evidence="3">ChaN family lipoprotein</fullName>
    </submittedName>
</protein>
<dbReference type="EMBL" id="JANHAX010000007">
    <property type="protein sequence ID" value="MDQ2092152.1"/>
    <property type="molecule type" value="Genomic_DNA"/>
</dbReference>
<keyword evidence="1" id="KW-0732">Signal</keyword>
<gene>
    <name evidence="3" type="ORF">NO357_19795</name>
</gene>
<keyword evidence="3" id="KW-0449">Lipoprotein</keyword>
<keyword evidence="4" id="KW-1185">Reference proteome</keyword>
<feature type="domain" description="Haem-binding uptake Tiki superfamily ChaN" evidence="2">
    <location>
        <begin position="25"/>
        <end position="219"/>
    </location>
</feature>